<dbReference type="Pfam" id="PF07690">
    <property type="entry name" value="MFS_1"/>
    <property type="match status" value="2"/>
</dbReference>
<feature type="transmembrane region" description="Helical" evidence="7">
    <location>
        <begin position="286"/>
        <end position="314"/>
    </location>
</feature>
<dbReference type="InterPro" id="IPR008969">
    <property type="entry name" value="CarboxyPept-like_regulatory"/>
</dbReference>
<organism evidence="9 10">
    <name type="scientific">Actinomycetospora chlora</name>
    <dbReference type="NCBI Taxonomy" id="663608"/>
    <lineage>
        <taxon>Bacteria</taxon>
        <taxon>Bacillati</taxon>
        <taxon>Actinomycetota</taxon>
        <taxon>Actinomycetes</taxon>
        <taxon>Pseudonocardiales</taxon>
        <taxon>Pseudonocardiaceae</taxon>
        <taxon>Actinomycetospora</taxon>
    </lineage>
</organism>
<evidence type="ECO:0000256" key="5">
    <source>
        <dbReference type="ARBA" id="ARBA00022989"/>
    </source>
</evidence>
<feature type="transmembrane region" description="Helical" evidence="7">
    <location>
        <begin position="382"/>
        <end position="399"/>
    </location>
</feature>
<dbReference type="RefSeq" id="WP_345412401.1">
    <property type="nucleotide sequence ID" value="NZ_BAABHO010000008.1"/>
</dbReference>
<keyword evidence="5 7" id="KW-1133">Transmembrane helix</keyword>
<feature type="transmembrane region" description="Helical" evidence="7">
    <location>
        <begin position="212"/>
        <end position="233"/>
    </location>
</feature>
<dbReference type="PROSITE" id="PS50850">
    <property type="entry name" value="MFS"/>
    <property type="match status" value="1"/>
</dbReference>
<gene>
    <name evidence="9" type="ORF">GCM10023200_14590</name>
</gene>
<evidence type="ECO:0000313" key="9">
    <source>
        <dbReference type="EMBL" id="GAA4782198.1"/>
    </source>
</evidence>
<dbReference type="PANTHER" id="PTHR42718">
    <property type="entry name" value="MAJOR FACILITATOR SUPERFAMILY MULTIDRUG TRANSPORTER MFSC"/>
    <property type="match status" value="1"/>
</dbReference>
<evidence type="ECO:0000259" key="8">
    <source>
        <dbReference type="PROSITE" id="PS50850"/>
    </source>
</evidence>
<feature type="transmembrane region" description="Helical" evidence="7">
    <location>
        <begin position="12"/>
        <end position="36"/>
    </location>
</feature>
<evidence type="ECO:0000256" key="3">
    <source>
        <dbReference type="ARBA" id="ARBA00022475"/>
    </source>
</evidence>
<protein>
    <submittedName>
        <fullName evidence="9">MFS transporter</fullName>
    </submittedName>
</protein>
<accession>A0ABP9ALY9</accession>
<evidence type="ECO:0000256" key="6">
    <source>
        <dbReference type="ARBA" id="ARBA00023136"/>
    </source>
</evidence>
<dbReference type="Gene3D" id="1.20.1250.20">
    <property type="entry name" value="MFS general substrate transporter like domains"/>
    <property type="match status" value="2"/>
</dbReference>
<name>A0ABP9ALY9_9PSEU</name>
<keyword evidence="4 7" id="KW-0812">Transmembrane</keyword>
<dbReference type="InterPro" id="IPR011701">
    <property type="entry name" value="MFS"/>
</dbReference>
<keyword evidence="3" id="KW-1003">Cell membrane</keyword>
<evidence type="ECO:0000256" key="1">
    <source>
        <dbReference type="ARBA" id="ARBA00004651"/>
    </source>
</evidence>
<proteinExistence type="predicted"/>
<dbReference type="SUPFAM" id="SSF103473">
    <property type="entry name" value="MFS general substrate transporter"/>
    <property type="match status" value="1"/>
</dbReference>
<feature type="transmembrane region" description="Helical" evidence="7">
    <location>
        <begin position="113"/>
        <end position="137"/>
    </location>
</feature>
<feature type="transmembrane region" description="Helical" evidence="7">
    <location>
        <begin position="149"/>
        <end position="171"/>
    </location>
</feature>
<feature type="domain" description="Major facilitator superfamily (MFS) profile" evidence="8">
    <location>
        <begin position="15"/>
        <end position="490"/>
    </location>
</feature>
<reference evidence="10" key="1">
    <citation type="journal article" date="2019" name="Int. J. Syst. Evol. Microbiol.">
        <title>The Global Catalogue of Microorganisms (GCM) 10K type strain sequencing project: providing services to taxonomists for standard genome sequencing and annotation.</title>
        <authorList>
            <consortium name="The Broad Institute Genomics Platform"/>
            <consortium name="The Broad Institute Genome Sequencing Center for Infectious Disease"/>
            <person name="Wu L."/>
            <person name="Ma J."/>
        </authorList>
    </citation>
    <scope>NUCLEOTIDE SEQUENCE [LARGE SCALE GENOMIC DNA]</scope>
    <source>
        <strain evidence="10">JCM 17979</strain>
    </source>
</reference>
<evidence type="ECO:0000256" key="7">
    <source>
        <dbReference type="SAM" id="Phobius"/>
    </source>
</evidence>
<evidence type="ECO:0000256" key="2">
    <source>
        <dbReference type="ARBA" id="ARBA00022448"/>
    </source>
</evidence>
<dbReference type="InterPro" id="IPR020846">
    <property type="entry name" value="MFS_dom"/>
</dbReference>
<feature type="transmembrane region" description="Helical" evidence="7">
    <location>
        <begin position="430"/>
        <end position="450"/>
    </location>
</feature>
<feature type="transmembrane region" description="Helical" evidence="7">
    <location>
        <begin position="87"/>
        <end position="107"/>
    </location>
</feature>
<keyword evidence="2" id="KW-0813">Transport</keyword>
<feature type="transmembrane region" description="Helical" evidence="7">
    <location>
        <begin position="177"/>
        <end position="197"/>
    </location>
</feature>
<dbReference type="PANTHER" id="PTHR42718:SF46">
    <property type="entry name" value="BLR6921 PROTEIN"/>
    <property type="match status" value="1"/>
</dbReference>
<feature type="transmembrane region" description="Helical" evidence="7">
    <location>
        <begin position="357"/>
        <end position="376"/>
    </location>
</feature>
<dbReference type="Proteomes" id="UP001500928">
    <property type="component" value="Unassembled WGS sequence"/>
</dbReference>
<sequence length="663" mass="69564">MTGEKPVGEGYKWVALSNTTLGVLIVTINMSILLIALPDIFKGIDISPLAPGNISYLLWLIMGYLVVTAVLVVSFGRVGDMYGRTRMYNLGFAVFTVFSILLAVTWLHGDAGALWLITMRVLQGIGGALLLANSTAILTDAFPTHQRGLALGINSVAAIAGSFIGLIVGGVLAPVSWHLVFVVSVPIGVFGTVWAYLKLREAGERHAARIDWWGNVTFAVGLVAVLMGITYGIQPYGGHVMGWTSPTVLTLIIGGVVVLAVFAVVETRVTDPMFHLSLFRIRAFTAGNVASLLAALGRGGLQFILIIWLQGIWLPQHGYDYESTPLWAGIYMVPLTIGFLVAGPLSGILSDRYGARSFATIGMVVAAGSFLALKFLPVDFAYAGFAVVLAVNGLAMGLFSSPNRAAIMNSVPPRQRGAAAGMTSTFQNSATVLSIGIFFSMLILGLSTTLPSSLFTGLTQHGVPADVAGRVAELPPVSTLFAALLGYNPIETLLGPQVLAQIGPDQAAYLTGRSFFPQLISGPFADGLTFALVFAAICCLVAALGSLLRGGKYAYDEGAARETEAVATVPEEPATGVRGHVLAPGGEGVHAVVTLVDPDGREAARALTDDDGGFHLAPREGTYLLVATPRDGAVGTYGPRADRVAVDGGPQALDLVLQVRRGS</sequence>
<feature type="transmembrane region" description="Helical" evidence="7">
    <location>
        <begin position="56"/>
        <end position="75"/>
    </location>
</feature>
<dbReference type="CDD" id="cd17321">
    <property type="entry name" value="MFS_MMR_MDR_like"/>
    <property type="match status" value="1"/>
</dbReference>
<keyword evidence="6 7" id="KW-0472">Membrane</keyword>
<dbReference type="EMBL" id="BAABHO010000008">
    <property type="protein sequence ID" value="GAA4782198.1"/>
    <property type="molecule type" value="Genomic_DNA"/>
</dbReference>
<feature type="transmembrane region" description="Helical" evidence="7">
    <location>
        <begin position="326"/>
        <end position="345"/>
    </location>
</feature>
<comment type="subcellular location">
    <subcellularLocation>
        <location evidence="1">Cell membrane</location>
        <topology evidence="1">Multi-pass membrane protein</topology>
    </subcellularLocation>
</comment>
<evidence type="ECO:0000313" key="10">
    <source>
        <dbReference type="Proteomes" id="UP001500928"/>
    </source>
</evidence>
<dbReference type="SUPFAM" id="SSF49464">
    <property type="entry name" value="Carboxypeptidase regulatory domain-like"/>
    <property type="match status" value="1"/>
</dbReference>
<dbReference type="InterPro" id="IPR036259">
    <property type="entry name" value="MFS_trans_sf"/>
</dbReference>
<feature type="transmembrane region" description="Helical" evidence="7">
    <location>
        <begin position="527"/>
        <end position="548"/>
    </location>
</feature>
<evidence type="ECO:0000256" key="4">
    <source>
        <dbReference type="ARBA" id="ARBA00022692"/>
    </source>
</evidence>
<comment type="caution">
    <text evidence="9">The sequence shown here is derived from an EMBL/GenBank/DDBJ whole genome shotgun (WGS) entry which is preliminary data.</text>
</comment>
<keyword evidence="10" id="KW-1185">Reference proteome</keyword>
<feature type="transmembrane region" description="Helical" evidence="7">
    <location>
        <begin position="245"/>
        <end position="265"/>
    </location>
</feature>